<dbReference type="EMBL" id="BMMH01000006">
    <property type="protein sequence ID" value="GGL16711.1"/>
    <property type="molecule type" value="Genomic_DNA"/>
</dbReference>
<dbReference type="SUPFAM" id="SSF52343">
    <property type="entry name" value="Ferredoxin reductase-like, C-terminal NADP-linked domain"/>
    <property type="match status" value="1"/>
</dbReference>
<proteinExistence type="predicted"/>
<dbReference type="AlphaFoldDB" id="A0A917RPB1"/>
<evidence type="ECO:0000313" key="11">
    <source>
        <dbReference type="Proteomes" id="UP000638263"/>
    </source>
</evidence>
<comment type="cofactor">
    <cofactor evidence="1">
        <name>FAD</name>
        <dbReference type="ChEBI" id="CHEBI:57692"/>
    </cofactor>
</comment>
<gene>
    <name evidence="10" type="ORF">GCM10011588_34250</name>
</gene>
<keyword evidence="2" id="KW-0285">Flavoprotein</keyword>
<dbReference type="InterPro" id="IPR050415">
    <property type="entry name" value="MRET"/>
</dbReference>
<dbReference type="Proteomes" id="UP000638263">
    <property type="component" value="Unassembled WGS sequence"/>
</dbReference>
<name>A0A917RPB1_9NOCA</name>
<dbReference type="Gene3D" id="3.40.50.80">
    <property type="entry name" value="Nucleotide-binding domain of ferredoxin-NADP reductase (FNR) module"/>
    <property type="match status" value="1"/>
</dbReference>
<evidence type="ECO:0000313" key="10">
    <source>
        <dbReference type="EMBL" id="GGL16711.1"/>
    </source>
</evidence>
<dbReference type="PANTHER" id="PTHR47354:SF1">
    <property type="entry name" value="CARNITINE MONOOXYGENASE REDUCTASE SUBUNIT"/>
    <property type="match status" value="1"/>
</dbReference>
<evidence type="ECO:0000256" key="7">
    <source>
        <dbReference type="ARBA" id="ARBA00023014"/>
    </source>
</evidence>
<keyword evidence="6" id="KW-0408">Iron</keyword>
<dbReference type="GO" id="GO:0051537">
    <property type="term" value="F:2 iron, 2 sulfur cluster binding"/>
    <property type="evidence" value="ECO:0007669"/>
    <property type="project" value="UniProtKB-KW"/>
</dbReference>
<dbReference type="PROSITE" id="PS51085">
    <property type="entry name" value="2FE2S_FER_2"/>
    <property type="match status" value="1"/>
</dbReference>
<evidence type="ECO:0000259" key="9">
    <source>
        <dbReference type="PROSITE" id="PS51384"/>
    </source>
</evidence>
<dbReference type="InterPro" id="IPR017938">
    <property type="entry name" value="Riboflavin_synthase-like_b-brl"/>
</dbReference>
<evidence type="ECO:0000256" key="1">
    <source>
        <dbReference type="ARBA" id="ARBA00001974"/>
    </source>
</evidence>
<evidence type="ECO:0000256" key="2">
    <source>
        <dbReference type="ARBA" id="ARBA00022630"/>
    </source>
</evidence>
<keyword evidence="5" id="KW-0560">Oxidoreductase</keyword>
<dbReference type="InterPro" id="IPR012675">
    <property type="entry name" value="Beta-grasp_dom_sf"/>
</dbReference>
<dbReference type="InterPro" id="IPR017927">
    <property type="entry name" value="FAD-bd_FR_type"/>
</dbReference>
<dbReference type="RefSeq" id="WP_058855964.1">
    <property type="nucleotide sequence ID" value="NZ_BMMH01000006.1"/>
</dbReference>
<reference evidence="10" key="2">
    <citation type="submission" date="2020-09" db="EMBL/GenBank/DDBJ databases">
        <authorList>
            <person name="Sun Q."/>
            <person name="Zhou Y."/>
        </authorList>
    </citation>
    <scope>NUCLEOTIDE SEQUENCE</scope>
    <source>
        <strain evidence="10">CGMCC 4.3508</strain>
    </source>
</reference>
<dbReference type="InterPro" id="IPR006058">
    <property type="entry name" value="2Fe2S_fd_BS"/>
</dbReference>
<evidence type="ECO:0000256" key="6">
    <source>
        <dbReference type="ARBA" id="ARBA00023004"/>
    </source>
</evidence>
<dbReference type="PROSITE" id="PS00197">
    <property type="entry name" value="2FE2S_FER_1"/>
    <property type="match status" value="1"/>
</dbReference>
<keyword evidence="11" id="KW-1185">Reference proteome</keyword>
<evidence type="ECO:0000256" key="5">
    <source>
        <dbReference type="ARBA" id="ARBA00023002"/>
    </source>
</evidence>
<protein>
    <submittedName>
        <fullName evidence="10">Ferredoxin</fullName>
    </submittedName>
</protein>
<feature type="domain" description="2Fe-2S ferredoxin-type" evidence="8">
    <location>
        <begin position="231"/>
        <end position="316"/>
    </location>
</feature>
<dbReference type="GO" id="GO:0046872">
    <property type="term" value="F:metal ion binding"/>
    <property type="evidence" value="ECO:0007669"/>
    <property type="project" value="UniProtKB-KW"/>
</dbReference>
<dbReference type="CDD" id="cd00207">
    <property type="entry name" value="fer2"/>
    <property type="match status" value="1"/>
</dbReference>
<keyword evidence="7" id="KW-0411">Iron-sulfur</keyword>
<dbReference type="InterPro" id="IPR039261">
    <property type="entry name" value="FNR_nucleotide-bd"/>
</dbReference>
<accession>A0A917RPB1</accession>
<feature type="domain" description="FAD-binding FR-type" evidence="9">
    <location>
        <begin position="5"/>
        <end position="106"/>
    </location>
</feature>
<organism evidence="10 11">
    <name type="scientific">Nocardia jinanensis</name>
    <dbReference type="NCBI Taxonomy" id="382504"/>
    <lineage>
        <taxon>Bacteria</taxon>
        <taxon>Bacillati</taxon>
        <taxon>Actinomycetota</taxon>
        <taxon>Actinomycetes</taxon>
        <taxon>Mycobacteriales</taxon>
        <taxon>Nocardiaceae</taxon>
        <taxon>Nocardia</taxon>
    </lineage>
</organism>
<reference evidence="10" key="1">
    <citation type="journal article" date="2014" name="Int. J. Syst. Evol. Microbiol.">
        <title>Complete genome sequence of Corynebacterium casei LMG S-19264T (=DSM 44701T), isolated from a smear-ripened cheese.</title>
        <authorList>
            <consortium name="US DOE Joint Genome Institute (JGI-PGF)"/>
            <person name="Walter F."/>
            <person name="Albersmeier A."/>
            <person name="Kalinowski J."/>
            <person name="Ruckert C."/>
        </authorList>
    </citation>
    <scope>NUCLEOTIDE SEQUENCE</scope>
    <source>
        <strain evidence="10">CGMCC 4.3508</strain>
    </source>
</reference>
<dbReference type="PROSITE" id="PS51384">
    <property type="entry name" value="FAD_FR"/>
    <property type="match status" value="1"/>
</dbReference>
<keyword evidence="3" id="KW-0001">2Fe-2S</keyword>
<dbReference type="CDD" id="cd06185">
    <property type="entry name" value="PDR_like"/>
    <property type="match status" value="1"/>
</dbReference>
<dbReference type="PRINTS" id="PR00409">
    <property type="entry name" value="PHDIOXRDTASE"/>
</dbReference>
<dbReference type="InterPro" id="IPR001433">
    <property type="entry name" value="OxRdtase_FAD/NAD-bd"/>
</dbReference>
<dbReference type="Gene3D" id="3.10.20.30">
    <property type="match status" value="1"/>
</dbReference>
<sequence length="316" mass="33517">MGDTRTTRRMRVAGKDSVADGVVTVTLADPDGGAVAEWAPGAHIDLVLGDITRQYSLCGDPTDRSSLRIAVLRESDGRGGSVFVHDKLEIGDLLEVGGPRNNFGLVEAPSYLFVAGGIGITPLLPMLRLLAEQGKPWRLLYGGRSRGSMAFAADLAAAYPEQVRLNPQDEYGLLDLAAALDAAGADTAVYCCGPEPLLRAIETACRERDHLALHVERFAPKEVSAAPAGAFEVELARSGAVVTVAESESVLDALQRGGAEVDFSCREGTCGTCEVAVLSGRPEHRDSVLTEDEQAANDAMMICVSRSRTPRLVLDL</sequence>
<dbReference type="InterPro" id="IPR036010">
    <property type="entry name" value="2Fe-2S_ferredoxin-like_sf"/>
</dbReference>
<dbReference type="Gene3D" id="2.40.30.10">
    <property type="entry name" value="Translation factors"/>
    <property type="match status" value="1"/>
</dbReference>
<dbReference type="Pfam" id="PF00111">
    <property type="entry name" value="Fer2"/>
    <property type="match status" value="1"/>
</dbReference>
<keyword evidence="4" id="KW-0479">Metal-binding</keyword>
<comment type="caution">
    <text evidence="10">The sequence shown here is derived from an EMBL/GenBank/DDBJ whole genome shotgun (WGS) entry which is preliminary data.</text>
</comment>
<dbReference type="PANTHER" id="PTHR47354">
    <property type="entry name" value="NADH OXIDOREDUCTASE HCR"/>
    <property type="match status" value="1"/>
</dbReference>
<dbReference type="GO" id="GO:0016491">
    <property type="term" value="F:oxidoreductase activity"/>
    <property type="evidence" value="ECO:0007669"/>
    <property type="project" value="UniProtKB-KW"/>
</dbReference>
<evidence type="ECO:0000259" key="8">
    <source>
        <dbReference type="PROSITE" id="PS51085"/>
    </source>
</evidence>
<dbReference type="SUPFAM" id="SSF54292">
    <property type="entry name" value="2Fe-2S ferredoxin-like"/>
    <property type="match status" value="1"/>
</dbReference>
<dbReference type="InterPro" id="IPR001041">
    <property type="entry name" value="2Fe-2S_ferredoxin-type"/>
</dbReference>
<evidence type="ECO:0000256" key="3">
    <source>
        <dbReference type="ARBA" id="ARBA00022714"/>
    </source>
</evidence>
<evidence type="ECO:0000256" key="4">
    <source>
        <dbReference type="ARBA" id="ARBA00022723"/>
    </source>
</evidence>
<dbReference type="SUPFAM" id="SSF63380">
    <property type="entry name" value="Riboflavin synthase domain-like"/>
    <property type="match status" value="1"/>
</dbReference>
<dbReference type="Pfam" id="PF00175">
    <property type="entry name" value="NAD_binding_1"/>
    <property type="match status" value="1"/>
</dbReference>